<sequence>MSSDDKARMEGLQLIQSGGGLTEISPVDSLLQQANLTSLIRASVARVGPDHSSMSEVYITQLCGLAQATKNALPTWRSAMANVLDVSDGPAYLLIAFADRNTEYYCCVHQLLEELKKLQGPGVGEELDF</sequence>
<proteinExistence type="predicted"/>
<gene>
    <name evidence="1" type="ORF">BDV98DRAFT_178293</name>
</gene>
<accession>A0A5C3QBF6</accession>
<protein>
    <submittedName>
        <fullName evidence="1">Uncharacterized protein</fullName>
    </submittedName>
</protein>
<evidence type="ECO:0000313" key="1">
    <source>
        <dbReference type="EMBL" id="TFK99352.1"/>
    </source>
</evidence>
<evidence type="ECO:0000313" key="2">
    <source>
        <dbReference type="Proteomes" id="UP000305067"/>
    </source>
</evidence>
<dbReference type="Proteomes" id="UP000305067">
    <property type="component" value="Unassembled WGS sequence"/>
</dbReference>
<dbReference type="EMBL" id="ML178834">
    <property type="protein sequence ID" value="TFK99352.1"/>
    <property type="molecule type" value="Genomic_DNA"/>
</dbReference>
<name>A0A5C3QBF6_9AGAR</name>
<dbReference type="AlphaFoldDB" id="A0A5C3QBF6"/>
<reference evidence="1 2" key="1">
    <citation type="journal article" date="2019" name="Nat. Ecol. Evol.">
        <title>Megaphylogeny resolves global patterns of mushroom evolution.</title>
        <authorList>
            <person name="Varga T."/>
            <person name="Krizsan K."/>
            <person name="Foldi C."/>
            <person name="Dima B."/>
            <person name="Sanchez-Garcia M."/>
            <person name="Sanchez-Ramirez S."/>
            <person name="Szollosi G.J."/>
            <person name="Szarkandi J.G."/>
            <person name="Papp V."/>
            <person name="Albert L."/>
            <person name="Andreopoulos W."/>
            <person name="Angelini C."/>
            <person name="Antonin V."/>
            <person name="Barry K.W."/>
            <person name="Bougher N.L."/>
            <person name="Buchanan P."/>
            <person name="Buyck B."/>
            <person name="Bense V."/>
            <person name="Catcheside P."/>
            <person name="Chovatia M."/>
            <person name="Cooper J."/>
            <person name="Damon W."/>
            <person name="Desjardin D."/>
            <person name="Finy P."/>
            <person name="Geml J."/>
            <person name="Haridas S."/>
            <person name="Hughes K."/>
            <person name="Justo A."/>
            <person name="Karasinski D."/>
            <person name="Kautmanova I."/>
            <person name="Kiss B."/>
            <person name="Kocsube S."/>
            <person name="Kotiranta H."/>
            <person name="LaButti K.M."/>
            <person name="Lechner B.E."/>
            <person name="Liimatainen K."/>
            <person name="Lipzen A."/>
            <person name="Lukacs Z."/>
            <person name="Mihaltcheva S."/>
            <person name="Morgado L.N."/>
            <person name="Niskanen T."/>
            <person name="Noordeloos M.E."/>
            <person name="Ohm R.A."/>
            <person name="Ortiz-Santana B."/>
            <person name="Ovrebo C."/>
            <person name="Racz N."/>
            <person name="Riley R."/>
            <person name="Savchenko A."/>
            <person name="Shiryaev A."/>
            <person name="Soop K."/>
            <person name="Spirin V."/>
            <person name="Szebenyi C."/>
            <person name="Tomsovsky M."/>
            <person name="Tulloss R.E."/>
            <person name="Uehling J."/>
            <person name="Grigoriev I.V."/>
            <person name="Vagvolgyi C."/>
            <person name="Papp T."/>
            <person name="Martin F.M."/>
            <person name="Miettinen O."/>
            <person name="Hibbett D.S."/>
            <person name="Nagy L.G."/>
        </authorList>
    </citation>
    <scope>NUCLEOTIDE SEQUENCE [LARGE SCALE GENOMIC DNA]</scope>
    <source>
        <strain evidence="1 2">CBS 309.79</strain>
    </source>
</reference>
<keyword evidence="2" id="KW-1185">Reference proteome</keyword>
<organism evidence="1 2">
    <name type="scientific">Pterulicium gracile</name>
    <dbReference type="NCBI Taxonomy" id="1884261"/>
    <lineage>
        <taxon>Eukaryota</taxon>
        <taxon>Fungi</taxon>
        <taxon>Dikarya</taxon>
        <taxon>Basidiomycota</taxon>
        <taxon>Agaricomycotina</taxon>
        <taxon>Agaricomycetes</taxon>
        <taxon>Agaricomycetidae</taxon>
        <taxon>Agaricales</taxon>
        <taxon>Pleurotineae</taxon>
        <taxon>Pterulaceae</taxon>
        <taxon>Pterulicium</taxon>
    </lineage>
</organism>